<dbReference type="OrthoDB" id="2745898at2759"/>
<sequence length="404" mass="45110">MSSTLTIPLEIEEAVIDILAQDDKDLSSLKACSLACKAFVPVARKHIFSSVALNTNDANSHSTSSLEGLLSEAPELAGYIRHLNYNIKTEDFTSSSVQDCLQRLTKLQSLSVYHFESFSRKKLDWSNNPLRPALLHLLHLPTLTSFKMFSVDRLVASDFIPCTNLKKLSIGNHTTGIDKTDEPFSGPLPDQPVQLDEWASGIRDFTVISSVCKSLRPDGRPVFDFSSLAKLSLQIERLEDIPAVQELSKRCSTLSNVDVTYWEPEFIIPTLADLLRPSIQTLKHVRVGLHIDDVDIDPLGGIPAQLEDIRQNEKNVLETLDIFVLVQTDSDCRTGDDWGKLDEVLTKSGWPSLKKVSLTIEIASFGRQGQTLDEALRKLPETQFARLSKSESIEFKFDIENTLV</sequence>
<proteinExistence type="predicted"/>
<comment type="caution">
    <text evidence="1">The sequence shown here is derived from an EMBL/GenBank/DDBJ whole genome shotgun (WGS) entry which is preliminary data.</text>
</comment>
<gene>
    <name evidence="1" type="ORF">CPB84DRAFT_1959299</name>
</gene>
<evidence type="ECO:0000313" key="2">
    <source>
        <dbReference type="Proteomes" id="UP000724874"/>
    </source>
</evidence>
<dbReference type="EMBL" id="JADNYJ010000012">
    <property type="protein sequence ID" value="KAF8908104.1"/>
    <property type="molecule type" value="Genomic_DNA"/>
</dbReference>
<dbReference type="AlphaFoldDB" id="A0A9P5TQV0"/>
<protein>
    <submittedName>
        <fullName evidence="1">Uncharacterized protein</fullName>
    </submittedName>
</protein>
<accession>A0A9P5TQV0</accession>
<dbReference type="InterPro" id="IPR032675">
    <property type="entry name" value="LRR_dom_sf"/>
</dbReference>
<reference evidence="1" key="1">
    <citation type="submission" date="2020-11" db="EMBL/GenBank/DDBJ databases">
        <authorList>
            <consortium name="DOE Joint Genome Institute"/>
            <person name="Ahrendt S."/>
            <person name="Riley R."/>
            <person name="Andreopoulos W."/>
            <person name="LaButti K."/>
            <person name="Pangilinan J."/>
            <person name="Ruiz-duenas F.J."/>
            <person name="Barrasa J.M."/>
            <person name="Sanchez-Garcia M."/>
            <person name="Camarero S."/>
            <person name="Miyauchi S."/>
            <person name="Serrano A."/>
            <person name="Linde D."/>
            <person name="Babiker R."/>
            <person name="Drula E."/>
            <person name="Ayuso-Fernandez I."/>
            <person name="Pacheco R."/>
            <person name="Padilla G."/>
            <person name="Ferreira P."/>
            <person name="Barriuso J."/>
            <person name="Kellner H."/>
            <person name="Castanera R."/>
            <person name="Alfaro M."/>
            <person name="Ramirez L."/>
            <person name="Pisabarro A.G."/>
            <person name="Kuo A."/>
            <person name="Tritt A."/>
            <person name="Lipzen A."/>
            <person name="He G."/>
            <person name="Yan M."/>
            <person name="Ng V."/>
            <person name="Cullen D."/>
            <person name="Martin F."/>
            <person name="Rosso M.-N."/>
            <person name="Henrissat B."/>
            <person name="Hibbett D."/>
            <person name="Martinez A.T."/>
            <person name="Grigoriev I.V."/>
        </authorList>
    </citation>
    <scope>NUCLEOTIDE SEQUENCE</scope>
    <source>
        <strain evidence="1">AH 44721</strain>
    </source>
</reference>
<dbReference type="Gene3D" id="3.80.10.10">
    <property type="entry name" value="Ribonuclease Inhibitor"/>
    <property type="match status" value="1"/>
</dbReference>
<dbReference type="SUPFAM" id="SSF52047">
    <property type="entry name" value="RNI-like"/>
    <property type="match status" value="1"/>
</dbReference>
<keyword evidence="2" id="KW-1185">Reference proteome</keyword>
<name>A0A9P5TQV0_GYMJU</name>
<dbReference type="Proteomes" id="UP000724874">
    <property type="component" value="Unassembled WGS sequence"/>
</dbReference>
<organism evidence="1 2">
    <name type="scientific">Gymnopilus junonius</name>
    <name type="common">Spectacular rustgill mushroom</name>
    <name type="synonym">Gymnopilus spectabilis subsp. junonius</name>
    <dbReference type="NCBI Taxonomy" id="109634"/>
    <lineage>
        <taxon>Eukaryota</taxon>
        <taxon>Fungi</taxon>
        <taxon>Dikarya</taxon>
        <taxon>Basidiomycota</taxon>
        <taxon>Agaricomycotina</taxon>
        <taxon>Agaricomycetes</taxon>
        <taxon>Agaricomycetidae</taxon>
        <taxon>Agaricales</taxon>
        <taxon>Agaricineae</taxon>
        <taxon>Hymenogastraceae</taxon>
        <taxon>Gymnopilus</taxon>
    </lineage>
</organism>
<evidence type="ECO:0000313" key="1">
    <source>
        <dbReference type="EMBL" id="KAF8908104.1"/>
    </source>
</evidence>